<feature type="binding site" evidence="6">
    <location>
        <position position="170"/>
    </location>
    <ligand>
        <name>molybdate</name>
        <dbReference type="ChEBI" id="CHEBI:36264"/>
    </ligand>
</feature>
<feature type="chain" id="PRO_5014670245" evidence="7">
    <location>
        <begin position="25"/>
        <end position="252"/>
    </location>
</feature>
<keyword evidence="4 7" id="KW-0732">Signal</keyword>
<dbReference type="PIRSF" id="PIRSF004846">
    <property type="entry name" value="ModA"/>
    <property type="match status" value="1"/>
</dbReference>
<dbReference type="EMBL" id="PGTX01000001">
    <property type="protein sequence ID" value="PJI83329.1"/>
    <property type="molecule type" value="Genomic_DNA"/>
</dbReference>
<feature type="signal peptide" evidence="7">
    <location>
        <begin position="1"/>
        <end position="24"/>
    </location>
</feature>
<evidence type="ECO:0000256" key="3">
    <source>
        <dbReference type="ARBA" id="ARBA00022723"/>
    </source>
</evidence>
<evidence type="ECO:0000256" key="6">
    <source>
        <dbReference type="PIRSR" id="PIRSR004846-1"/>
    </source>
</evidence>
<evidence type="ECO:0000313" key="9">
    <source>
        <dbReference type="Proteomes" id="UP000229366"/>
    </source>
</evidence>
<dbReference type="InterPro" id="IPR044084">
    <property type="entry name" value="AvModA-like_subst-bd"/>
</dbReference>
<comment type="caution">
    <text evidence="8">The sequence shown here is derived from an EMBL/GenBank/DDBJ whole genome shotgun (WGS) entry which is preliminary data.</text>
</comment>
<evidence type="ECO:0000256" key="1">
    <source>
        <dbReference type="ARBA" id="ARBA00009175"/>
    </source>
</evidence>
<comment type="subunit">
    <text evidence="5">The complex is composed of two ATP-binding proteins (ModC), two transmembrane proteins (ModB) and a solute-binding protein (ModA).</text>
</comment>
<evidence type="ECO:0000313" key="8">
    <source>
        <dbReference type="EMBL" id="PJI83329.1"/>
    </source>
</evidence>
<reference evidence="8 9" key="1">
    <citation type="submission" date="2017-11" db="EMBL/GenBank/DDBJ databases">
        <title>Genomic Encyclopedia of Type Strains, Phase III (KMG-III): the genomes of soil and plant-associated and newly described type strains.</title>
        <authorList>
            <person name="Whitman W."/>
        </authorList>
    </citation>
    <scope>NUCLEOTIDE SEQUENCE [LARGE SCALE GENOMIC DNA]</scope>
    <source>
        <strain evidence="8 9">UB-Domo-W1</strain>
    </source>
</reference>
<keyword evidence="3 6" id="KW-0479">Metal-binding</keyword>
<dbReference type="CDD" id="cd13539">
    <property type="entry name" value="PBP2_AvModA"/>
    <property type="match status" value="1"/>
</dbReference>
<dbReference type="Gene3D" id="3.40.190.10">
    <property type="entry name" value="Periplasmic binding protein-like II"/>
    <property type="match status" value="2"/>
</dbReference>
<dbReference type="InterPro" id="IPR005950">
    <property type="entry name" value="ModA"/>
</dbReference>
<evidence type="ECO:0000256" key="2">
    <source>
        <dbReference type="ARBA" id="ARBA00022505"/>
    </source>
</evidence>
<dbReference type="Proteomes" id="UP000229366">
    <property type="component" value="Unassembled WGS sequence"/>
</dbReference>
<dbReference type="GO" id="GO:0030973">
    <property type="term" value="F:molybdate ion binding"/>
    <property type="evidence" value="ECO:0007669"/>
    <property type="project" value="InterPro"/>
</dbReference>
<evidence type="ECO:0000256" key="7">
    <source>
        <dbReference type="SAM" id="SignalP"/>
    </source>
</evidence>
<dbReference type="AlphaFoldDB" id="A0A2M8VZQ7"/>
<feature type="binding site" evidence="6">
    <location>
        <position position="59"/>
    </location>
    <ligand>
        <name>molybdate</name>
        <dbReference type="ChEBI" id="CHEBI:36264"/>
    </ligand>
</feature>
<dbReference type="NCBIfam" id="TIGR01256">
    <property type="entry name" value="modA"/>
    <property type="match status" value="1"/>
</dbReference>
<dbReference type="InterPro" id="IPR050682">
    <property type="entry name" value="ModA/WtpA"/>
</dbReference>
<gene>
    <name evidence="8" type="ORF">B0G85_0726</name>
</gene>
<dbReference type="PANTHER" id="PTHR30632:SF14">
    <property type="entry name" value="TUNGSTATE_MOLYBDATE_CHROMATE-BINDING PROTEIN MODA"/>
    <property type="match status" value="1"/>
</dbReference>
<name>A0A2M8VZQ7_9BURK</name>
<dbReference type="GO" id="GO:1901359">
    <property type="term" value="F:tungstate binding"/>
    <property type="evidence" value="ECO:0007669"/>
    <property type="project" value="UniProtKB-ARBA"/>
</dbReference>
<dbReference type="FunFam" id="3.40.190.10:FF:000035">
    <property type="entry name" value="Molybdate ABC transporter substrate-binding protein"/>
    <property type="match status" value="1"/>
</dbReference>
<evidence type="ECO:0000256" key="5">
    <source>
        <dbReference type="ARBA" id="ARBA00062515"/>
    </source>
</evidence>
<dbReference type="GO" id="GO:0046872">
    <property type="term" value="F:metal ion binding"/>
    <property type="evidence" value="ECO:0007669"/>
    <property type="project" value="UniProtKB-KW"/>
</dbReference>
<keyword evidence="9" id="KW-1185">Reference proteome</keyword>
<sequence>MKYWIQAVIFVLLVMANGITRAQADNVAAASDLKFAIEHIAVNFQKTHSYTIKLIFGSSGLLTQQAINGAPFGMLMSADEQMIHQLYKAGKTEDAGQLYAIGRIVLIQKKESPFRISADKENLTKAIERAKKIAIANPEHAPYGRAGKEYLQSLGLWEMAEPKLVYGENISQATTYVLTGAADFGISALSLASAPQLKPLSNFALIPEELHRPMRQKMVLLKGATPGVKTFYTYLQEPAARQVMSSYGFVLP</sequence>
<comment type="similarity">
    <text evidence="1">Belongs to the bacterial solute-binding protein ModA family.</text>
</comment>
<dbReference type="RefSeq" id="WP_232725917.1">
    <property type="nucleotide sequence ID" value="NZ_CBCSBW010000001.1"/>
</dbReference>
<proteinExistence type="inferred from homology"/>
<dbReference type="Pfam" id="PF13531">
    <property type="entry name" value="SBP_bac_11"/>
    <property type="match status" value="1"/>
</dbReference>
<protein>
    <submittedName>
        <fullName evidence="8">Molybdate transport system substrate-binding protein</fullName>
    </submittedName>
</protein>
<dbReference type="SUPFAM" id="SSF53850">
    <property type="entry name" value="Periplasmic binding protein-like II"/>
    <property type="match status" value="1"/>
</dbReference>
<evidence type="ECO:0000256" key="4">
    <source>
        <dbReference type="ARBA" id="ARBA00022729"/>
    </source>
</evidence>
<keyword evidence="2 6" id="KW-0500">Molybdenum</keyword>
<dbReference type="PANTHER" id="PTHR30632">
    <property type="entry name" value="MOLYBDATE-BINDING PERIPLASMIC PROTEIN"/>
    <property type="match status" value="1"/>
</dbReference>
<dbReference type="GO" id="GO:0015689">
    <property type="term" value="P:molybdate ion transport"/>
    <property type="evidence" value="ECO:0007669"/>
    <property type="project" value="InterPro"/>
</dbReference>
<accession>A0A2M8VZQ7</accession>
<organism evidence="8 9">
    <name type="scientific">Polynucleobacter brandtiae</name>
    <dbReference type="NCBI Taxonomy" id="1938816"/>
    <lineage>
        <taxon>Bacteria</taxon>
        <taxon>Pseudomonadati</taxon>
        <taxon>Pseudomonadota</taxon>
        <taxon>Betaproteobacteria</taxon>
        <taxon>Burkholderiales</taxon>
        <taxon>Burkholderiaceae</taxon>
        <taxon>Polynucleobacter</taxon>
    </lineage>
</organism>